<accession>A0A1B3SKK3</accession>
<sequence length="58" mass="6642">MNKLFKKNWLLSTVSFLVSSLSLENKFFNASFAYSIKTPLRGASIYGAYKNINMERNS</sequence>
<dbReference type="RefSeq" id="WP_157087579.1">
    <property type="nucleotide sequence ID" value="NZ_CP017015.1"/>
</dbReference>
<dbReference type="Proteomes" id="UP000094378">
    <property type="component" value="Chromosome"/>
</dbReference>
<organism evidence="1 2">
    <name type="scientific">Spiroplasma helicoides</name>
    <dbReference type="NCBI Taxonomy" id="216938"/>
    <lineage>
        <taxon>Bacteria</taxon>
        <taxon>Bacillati</taxon>
        <taxon>Mycoplasmatota</taxon>
        <taxon>Mollicutes</taxon>
        <taxon>Entomoplasmatales</taxon>
        <taxon>Spiroplasmataceae</taxon>
        <taxon>Spiroplasma</taxon>
    </lineage>
</organism>
<gene>
    <name evidence="1" type="ORF">SHELI_v1c04990</name>
</gene>
<dbReference type="EMBL" id="CP017015">
    <property type="protein sequence ID" value="AOG60450.1"/>
    <property type="molecule type" value="Genomic_DNA"/>
</dbReference>
<evidence type="ECO:0000313" key="2">
    <source>
        <dbReference type="Proteomes" id="UP000094378"/>
    </source>
</evidence>
<reference evidence="1 2" key="1">
    <citation type="submission" date="2016-08" db="EMBL/GenBank/DDBJ databases">
        <title>Complete genome sequence of Spiroplasma helicoides TABS-2 (DSM 22551).</title>
        <authorList>
            <person name="Shen W.-Y."/>
            <person name="Lo W.-S."/>
            <person name="Lai Y.-C."/>
            <person name="Kuo C.-H."/>
        </authorList>
    </citation>
    <scope>NUCLEOTIDE SEQUENCE [LARGE SCALE GENOMIC DNA]</scope>
    <source>
        <strain evidence="1 2">TABS-2</strain>
    </source>
</reference>
<name>A0A1B3SKK3_9MOLU</name>
<dbReference type="AlphaFoldDB" id="A0A1B3SKK3"/>
<protein>
    <submittedName>
        <fullName evidence="1">Uncharacterized protein</fullName>
    </submittedName>
</protein>
<evidence type="ECO:0000313" key="1">
    <source>
        <dbReference type="EMBL" id="AOG60450.1"/>
    </source>
</evidence>
<keyword evidence="2" id="KW-1185">Reference proteome</keyword>
<dbReference type="STRING" id="216938.SHELI_v1c04990"/>
<dbReference type="KEGG" id="shj:SHELI_v1c04990"/>
<proteinExistence type="predicted"/>